<keyword evidence="3" id="KW-1185">Reference proteome</keyword>
<reference evidence="2 3" key="1">
    <citation type="submission" date="2021-03" db="EMBL/GenBank/DDBJ databases">
        <title>Aliifodinibius sp. nov., a new bacterium isolated from saline soil.</title>
        <authorList>
            <person name="Galisteo C."/>
            <person name="De La Haba R."/>
            <person name="Sanchez-Porro C."/>
            <person name="Ventosa A."/>
        </authorList>
    </citation>
    <scope>NUCLEOTIDE SEQUENCE [LARGE SCALE GENOMIC DNA]</scope>
    <source>
        <strain evidence="2 3">1BSP15-2V2</strain>
    </source>
</reference>
<gene>
    <name evidence="2" type="ORF">J6I44_03830</name>
</gene>
<dbReference type="Gene3D" id="3.10.310.50">
    <property type="match status" value="1"/>
</dbReference>
<protein>
    <submittedName>
        <fullName evidence="2">TPM domain-containing protein</fullName>
    </submittedName>
</protein>
<evidence type="ECO:0000259" key="1">
    <source>
        <dbReference type="Pfam" id="PF04536"/>
    </source>
</evidence>
<dbReference type="Pfam" id="PF04536">
    <property type="entry name" value="TPM_phosphatase"/>
    <property type="match status" value="1"/>
</dbReference>
<sequence>MPSKDLLTKKQEQQVIEAIQEAEKRTSGEIRIHIEQSSDQEPLQRAAYIFHELGMDQTTLQNGVLIYIADEDHQAAIYAGKGIHEQVEDDYWSTILDQLIAHFKKQEFEQGIEETVRRVGQKLADLFPPDGRATNELSDEISYT</sequence>
<comment type="caution">
    <text evidence="2">The sequence shown here is derived from an EMBL/GenBank/DDBJ whole genome shotgun (WGS) entry which is preliminary data.</text>
</comment>
<accession>A0ABT3PJ49</accession>
<dbReference type="PANTHER" id="PTHR30373:SF8">
    <property type="entry name" value="BLL7265 PROTEIN"/>
    <property type="match status" value="1"/>
</dbReference>
<dbReference type="PANTHER" id="PTHR30373">
    <property type="entry name" value="UPF0603 PROTEIN YGCG"/>
    <property type="match status" value="1"/>
</dbReference>
<dbReference type="EMBL" id="JAGGJA010000002">
    <property type="protein sequence ID" value="MCW9705963.1"/>
    <property type="molecule type" value="Genomic_DNA"/>
</dbReference>
<feature type="domain" description="TPM" evidence="1">
    <location>
        <begin position="4"/>
        <end position="121"/>
    </location>
</feature>
<evidence type="ECO:0000313" key="2">
    <source>
        <dbReference type="EMBL" id="MCW9705963.1"/>
    </source>
</evidence>
<organism evidence="2 3">
    <name type="scientific">Fodinibius salsisoli</name>
    <dbReference type="NCBI Taxonomy" id="2820877"/>
    <lineage>
        <taxon>Bacteria</taxon>
        <taxon>Pseudomonadati</taxon>
        <taxon>Balneolota</taxon>
        <taxon>Balneolia</taxon>
        <taxon>Balneolales</taxon>
        <taxon>Balneolaceae</taxon>
        <taxon>Fodinibius</taxon>
    </lineage>
</organism>
<dbReference type="InterPro" id="IPR007621">
    <property type="entry name" value="TPM_dom"/>
</dbReference>
<dbReference type="RefSeq" id="WP_265764660.1">
    <property type="nucleotide sequence ID" value="NZ_JAGGJA010000002.1"/>
</dbReference>
<name>A0ABT3PJ49_9BACT</name>
<evidence type="ECO:0000313" key="3">
    <source>
        <dbReference type="Proteomes" id="UP001207918"/>
    </source>
</evidence>
<dbReference type="Proteomes" id="UP001207918">
    <property type="component" value="Unassembled WGS sequence"/>
</dbReference>
<proteinExistence type="predicted"/>